<feature type="binding site" evidence="7 11">
    <location>
        <position position="392"/>
    </location>
    <ligand>
        <name>[4Fe-4S] cluster</name>
        <dbReference type="ChEBI" id="CHEBI:49883"/>
    </ligand>
</feature>
<comment type="pathway">
    <text evidence="1 7 8">Purine metabolism; IMP biosynthesis via de novo pathway; N(1)-(5-phospho-D-ribosyl)glycinamide from 5-phospho-alpha-D-ribose 1-diphosphate: step 1/2.</text>
</comment>
<evidence type="ECO:0000259" key="12">
    <source>
        <dbReference type="PROSITE" id="PS51278"/>
    </source>
</evidence>
<feature type="binding site" evidence="7 11">
    <location>
        <position position="447"/>
    </location>
    <ligand>
        <name>[4Fe-4S] cluster</name>
        <dbReference type="ChEBI" id="CHEBI:49883"/>
    </ligand>
</feature>
<comment type="cofactor">
    <cofactor evidence="7 10">
        <name>Mg(2+)</name>
        <dbReference type="ChEBI" id="CHEBI:18420"/>
    </cofactor>
    <text evidence="7 10">Binds 1 Mg(2+) ion per subunit.</text>
</comment>
<comment type="similarity">
    <text evidence="2 7 8">In the C-terminal section; belongs to the purine/pyrimidine phosphoribosyltransferase family.</text>
</comment>
<dbReference type="Pfam" id="PF13522">
    <property type="entry name" value="GATase_6"/>
    <property type="match status" value="1"/>
</dbReference>
<dbReference type="EMBL" id="CCSE01000001">
    <property type="protein sequence ID" value="CEA03715.1"/>
    <property type="molecule type" value="Genomic_DNA"/>
</dbReference>
<dbReference type="OrthoDB" id="9801213at2"/>
<dbReference type="HAMAP" id="MF_01931">
    <property type="entry name" value="PurF"/>
    <property type="match status" value="1"/>
</dbReference>
<feature type="binding site" evidence="7 11">
    <location>
        <position position="444"/>
    </location>
    <ligand>
        <name>[4Fe-4S] cluster</name>
        <dbReference type="ChEBI" id="CHEBI:49883"/>
    </ligand>
</feature>
<evidence type="ECO:0000256" key="6">
    <source>
        <dbReference type="ARBA" id="ARBA00022962"/>
    </source>
</evidence>
<dbReference type="PROSITE" id="PS51278">
    <property type="entry name" value="GATASE_TYPE_2"/>
    <property type="match status" value="1"/>
</dbReference>
<evidence type="ECO:0000256" key="8">
    <source>
        <dbReference type="PIRNR" id="PIRNR000485"/>
    </source>
</evidence>
<keyword evidence="7 10" id="KW-0479">Metal-binding</keyword>
<dbReference type="PIRSF" id="PIRSF000485">
    <property type="entry name" value="Amd_phspho_trans"/>
    <property type="match status" value="1"/>
</dbReference>
<comment type="cofactor">
    <cofactor evidence="7 11">
        <name>[4Fe-4S] cluster</name>
        <dbReference type="ChEBI" id="CHEBI:49883"/>
    </cofactor>
    <text evidence="7 11">Binds 1 [4Fe-4S] cluster per subunit.</text>
</comment>
<dbReference type="Pfam" id="PF00156">
    <property type="entry name" value="Pribosyltran"/>
    <property type="match status" value="1"/>
</dbReference>
<evidence type="ECO:0000256" key="2">
    <source>
        <dbReference type="ARBA" id="ARBA00010138"/>
    </source>
</evidence>
<dbReference type="InterPro" id="IPR017932">
    <property type="entry name" value="GATase_2_dom"/>
</dbReference>
<reference evidence="13 14" key="1">
    <citation type="submission" date="2014-07" db="EMBL/GenBank/DDBJ databases">
        <authorList>
            <person name="Urmite Genomes Urmite Genomes"/>
        </authorList>
    </citation>
    <scope>NUCLEOTIDE SEQUENCE [LARGE SCALE GENOMIC DNA]</scope>
    <source>
        <strain evidence="13 14">13MG44_air</strain>
    </source>
</reference>
<protein>
    <recommendedName>
        <fullName evidence="7">Amidophosphoribosyltransferase</fullName>
        <shortName evidence="7">ATase</shortName>
        <ecNumber evidence="7">2.4.2.14</ecNumber>
    </recommendedName>
    <alternativeName>
        <fullName evidence="7">Glutamine phosphoribosylpyrophosphate amidotransferase</fullName>
        <shortName evidence="7">GPATase</shortName>
    </alternativeName>
</protein>
<keyword evidence="14" id="KW-1185">Reference proteome</keyword>
<dbReference type="RefSeq" id="WP_035811171.1">
    <property type="nucleotide sequence ID" value="NZ_CCSE01000001.1"/>
</dbReference>
<dbReference type="UniPathway" id="UPA00074">
    <property type="reaction ID" value="UER00124"/>
</dbReference>
<proteinExistence type="inferred from homology"/>
<dbReference type="SUPFAM" id="SSF56235">
    <property type="entry name" value="N-terminal nucleophile aminohydrolases (Ntn hydrolases)"/>
    <property type="match status" value="1"/>
</dbReference>
<dbReference type="PANTHER" id="PTHR11907">
    <property type="entry name" value="AMIDOPHOSPHORIBOSYLTRANSFERASE"/>
    <property type="match status" value="1"/>
</dbReference>
<dbReference type="GO" id="GO:0006189">
    <property type="term" value="P:'de novo' IMP biosynthetic process"/>
    <property type="evidence" value="ECO:0007669"/>
    <property type="project" value="UniProtKB-UniRule"/>
</dbReference>
<evidence type="ECO:0000256" key="5">
    <source>
        <dbReference type="ARBA" id="ARBA00022755"/>
    </source>
</evidence>
<evidence type="ECO:0000256" key="10">
    <source>
        <dbReference type="PIRSR" id="PIRSR000485-2"/>
    </source>
</evidence>
<evidence type="ECO:0000313" key="14">
    <source>
        <dbReference type="Proteomes" id="UP000044136"/>
    </source>
</evidence>
<comment type="function">
    <text evidence="7">Catalyzes the formation of phosphoribosylamine from phosphoribosylpyrophosphate (PRPP) and glutamine.</text>
</comment>
<feature type="domain" description="Glutamine amidotransferase type-2" evidence="12">
    <location>
        <begin position="11"/>
        <end position="230"/>
    </location>
</feature>
<accession>A0A078MBR4</accession>
<evidence type="ECO:0000256" key="3">
    <source>
        <dbReference type="ARBA" id="ARBA00022676"/>
    </source>
</evidence>
<dbReference type="InterPro" id="IPR005854">
    <property type="entry name" value="PurF"/>
</dbReference>
<dbReference type="GO" id="GO:0004044">
    <property type="term" value="F:amidophosphoribosyltransferase activity"/>
    <property type="evidence" value="ECO:0007669"/>
    <property type="project" value="UniProtKB-UniRule"/>
</dbReference>
<comment type="catalytic activity">
    <reaction evidence="7 8">
        <text>5-phospho-beta-D-ribosylamine + L-glutamate + diphosphate = 5-phospho-alpha-D-ribose 1-diphosphate + L-glutamine + H2O</text>
        <dbReference type="Rhea" id="RHEA:14905"/>
        <dbReference type="ChEBI" id="CHEBI:15377"/>
        <dbReference type="ChEBI" id="CHEBI:29985"/>
        <dbReference type="ChEBI" id="CHEBI:33019"/>
        <dbReference type="ChEBI" id="CHEBI:58017"/>
        <dbReference type="ChEBI" id="CHEBI:58359"/>
        <dbReference type="ChEBI" id="CHEBI:58681"/>
        <dbReference type="EC" id="2.4.2.14"/>
    </reaction>
</comment>
<dbReference type="InterPro" id="IPR035584">
    <property type="entry name" value="PurF_N"/>
</dbReference>
<evidence type="ECO:0000256" key="4">
    <source>
        <dbReference type="ARBA" id="ARBA00022679"/>
    </source>
</evidence>
<dbReference type="CDD" id="cd06223">
    <property type="entry name" value="PRTases_typeI"/>
    <property type="match status" value="1"/>
</dbReference>
<evidence type="ECO:0000256" key="7">
    <source>
        <dbReference type="HAMAP-Rule" id="MF_01931"/>
    </source>
</evidence>
<keyword evidence="7 10" id="KW-0460">Magnesium</keyword>
<dbReference type="InterPro" id="IPR029055">
    <property type="entry name" value="Ntn_hydrolases_N"/>
</dbReference>
<dbReference type="Proteomes" id="UP000044136">
    <property type="component" value="Unassembled WGS sequence"/>
</dbReference>
<evidence type="ECO:0000256" key="9">
    <source>
        <dbReference type="PIRSR" id="PIRSR000485-1"/>
    </source>
</evidence>
<evidence type="ECO:0000256" key="1">
    <source>
        <dbReference type="ARBA" id="ARBA00005209"/>
    </source>
</evidence>
<dbReference type="InterPro" id="IPR029057">
    <property type="entry name" value="PRTase-like"/>
</dbReference>
<keyword evidence="6 7" id="KW-0315">Glutamine amidotransferase</keyword>
<keyword evidence="3 7" id="KW-0328">Glycosyltransferase</keyword>
<keyword evidence="7" id="KW-0004">4Fe-4S</keyword>
<dbReference type="NCBIfam" id="TIGR01134">
    <property type="entry name" value="purF"/>
    <property type="match status" value="1"/>
</dbReference>
<dbReference type="eggNOG" id="COG0034">
    <property type="taxonomic scope" value="Bacteria"/>
</dbReference>
<name>A0A078MBR4_9STAP</name>
<evidence type="ECO:0000256" key="11">
    <source>
        <dbReference type="PIRSR" id="PIRSR000485-3"/>
    </source>
</evidence>
<feature type="binding site" evidence="7 10">
    <location>
        <position position="355"/>
    </location>
    <ligand>
        <name>Mg(2+)</name>
        <dbReference type="ChEBI" id="CHEBI:18420"/>
    </ligand>
</feature>
<keyword evidence="7 11" id="KW-0411">Iron-sulfur</keyword>
<dbReference type="Gene3D" id="3.40.50.2020">
    <property type="match status" value="1"/>
</dbReference>
<keyword evidence="5 7" id="KW-0658">Purine biosynthesis</keyword>
<feature type="binding site" evidence="7 10">
    <location>
        <position position="293"/>
    </location>
    <ligand>
        <name>Mg(2+)</name>
        <dbReference type="ChEBI" id="CHEBI:18420"/>
    </ligand>
</feature>
<dbReference type="GO" id="GO:0009113">
    <property type="term" value="P:purine nucleobase biosynthetic process"/>
    <property type="evidence" value="ECO:0007669"/>
    <property type="project" value="UniProtKB-UniRule"/>
</dbReference>
<keyword evidence="7 11" id="KW-0408">Iron</keyword>
<dbReference type="EC" id="2.4.2.14" evidence="7"/>
<evidence type="ECO:0000313" key="13">
    <source>
        <dbReference type="EMBL" id="CEA03715.1"/>
    </source>
</evidence>
<gene>
    <name evidence="7 13" type="primary">purF</name>
    <name evidence="13" type="ORF">BN1048_02184</name>
</gene>
<dbReference type="Gene3D" id="3.60.20.10">
    <property type="entry name" value="Glutamine Phosphoribosylpyrophosphate, subunit 1, domain 1"/>
    <property type="match status" value="1"/>
</dbReference>
<dbReference type="AlphaFoldDB" id="A0A078MBR4"/>
<dbReference type="GO" id="GO:0051539">
    <property type="term" value="F:4 iron, 4 sulfur cluster binding"/>
    <property type="evidence" value="ECO:0007669"/>
    <property type="project" value="UniProtKB-KW"/>
</dbReference>
<dbReference type="SUPFAM" id="SSF53271">
    <property type="entry name" value="PRTase-like"/>
    <property type="match status" value="1"/>
</dbReference>
<dbReference type="STRING" id="1461582.BN1048_02184"/>
<dbReference type="InterPro" id="IPR000836">
    <property type="entry name" value="PRTase_dom"/>
</dbReference>
<feature type="binding site" evidence="7 11">
    <location>
        <position position="246"/>
    </location>
    <ligand>
        <name>[4Fe-4S] cluster</name>
        <dbReference type="ChEBI" id="CHEBI:49883"/>
    </ligand>
</feature>
<keyword evidence="4 7" id="KW-0808">Transferase</keyword>
<dbReference type="HOGENOM" id="CLU_022389_3_1_9"/>
<feature type="active site" description="Nucleophile" evidence="7 9">
    <location>
        <position position="11"/>
    </location>
</feature>
<sequence length="472" mass="51536">MYELRGLNEECGLFGIWGHPEASELTYMALHSLQHRGQEGAGIVATGGDYLFGARGMGLLTEALSQSQLESLRPFSKSIGHVRYATSDSSALSNVQPFLFKSHIGDLGLAHNGNIVNALQIRRALEDDGAIFQTTSDSEVFAHLLRRAKGPSRKARIKTTLQQLKGAFAFVILHEDAMTVALDDHGVRPLMLGMLDGAYCVASETCAFTAIGAEYIRDLEPGELITISDDGIDFDRYTAFENPSMCSMEYIYFARADSEFRGTSTYTIRKALGEELAKEMDIKADIVIGVPDSSLAAAKGFSDESGIPGEQGLLKNRYVGRTFIASGQEARERAVRMKLSPVRDIVEGKSIIVIDDSIVRGTTSKFIVKALKEAGAREVHMGVSSPPLKNPCYYGIDVSTHAEIIASSKSNEEVREEIGADSLTYLSVERMHQVYERFGSRGQCDACFTGNYPIENTDGLLPQEKDAKTKGV</sequence>
<feature type="binding site" evidence="7 10">
    <location>
        <position position="356"/>
    </location>
    <ligand>
        <name>Mg(2+)</name>
        <dbReference type="ChEBI" id="CHEBI:18420"/>
    </ligand>
</feature>
<dbReference type="GO" id="GO:0000287">
    <property type="term" value="F:magnesium ion binding"/>
    <property type="evidence" value="ECO:0007669"/>
    <property type="project" value="UniProtKB-UniRule"/>
</dbReference>
<organism evidence="13 14">
    <name type="scientific">Jeotgalicoccus saudimassiliensis</name>
    <dbReference type="NCBI Taxonomy" id="1461582"/>
    <lineage>
        <taxon>Bacteria</taxon>
        <taxon>Bacillati</taxon>
        <taxon>Bacillota</taxon>
        <taxon>Bacilli</taxon>
        <taxon>Bacillales</taxon>
        <taxon>Staphylococcaceae</taxon>
        <taxon>Jeotgalicoccus</taxon>
    </lineage>
</organism>
<dbReference type="CDD" id="cd00715">
    <property type="entry name" value="GPATase_N"/>
    <property type="match status" value="1"/>
</dbReference>